<dbReference type="InterPro" id="IPR027417">
    <property type="entry name" value="P-loop_NTPase"/>
</dbReference>
<dbReference type="SUPFAM" id="SSF52540">
    <property type="entry name" value="P-loop containing nucleoside triphosphate hydrolases"/>
    <property type="match status" value="1"/>
</dbReference>
<keyword evidence="7" id="KW-0472">Membrane</keyword>
<dbReference type="PANTHER" id="PTHR42771">
    <property type="entry name" value="IRON(3+)-HYDROXAMATE IMPORT ATP-BINDING PROTEIN FHUC"/>
    <property type="match status" value="1"/>
</dbReference>
<gene>
    <name evidence="9" type="ORF">ACFPT7_17200</name>
</gene>
<protein>
    <submittedName>
        <fullName evidence="9">AAA family ATPase</fullName>
    </submittedName>
</protein>
<dbReference type="SMART" id="SM00382">
    <property type="entry name" value="AAA"/>
    <property type="match status" value="1"/>
</dbReference>
<dbReference type="EMBL" id="JBHSPH010000008">
    <property type="protein sequence ID" value="MFC5864046.1"/>
    <property type="molecule type" value="Genomic_DNA"/>
</dbReference>
<comment type="subcellular location">
    <subcellularLocation>
        <location evidence="1">Cell membrane</location>
        <topology evidence="1">Peripheral membrane protein</topology>
    </subcellularLocation>
</comment>
<accession>A0ABW1EJN3</accession>
<dbReference type="InterPro" id="IPR038729">
    <property type="entry name" value="Rad50/SbcC_AAA"/>
</dbReference>
<dbReference type="InterPro" id="IPR003593">
    <property type="entry name" value="AAA+_ATPase"/>
</dbReference>
<evidence type="ECO:0000256" key="6">
    <source>
        <dbReference type="ARBA" id="ARBA00023065"/>
    </source>
</evidence>
<evidence type="ECO:0000256" key="4">
    <source>
        <dbReference type="ARBA" id="ARBA00022496"/>
    </source>
</evidence>
<keyword evidence="3" id="KW-1003">Cell membrane</keyword>
<dbReference type="Proteomes" id="UP001596091">
    <property type="component" value="Unassembled WGS sequence"/>
</dbReference>
<evidence type="ECO:0000313" key="9">
    <source>
        <dbReference type="EMBL" id="MFC5864046.1"/>
    </source>
</evidence>
<dbReference type="InterPro" id="IPR003959">
    <property type="entry name" value="ATPase_AAA_core"/>
</dbReference>
<dbReference type="Pfam" id="PF13476">
    <property type="entry name" value="AAA_23"/>
    <property type="match status" value="1"/>
</dbReference>
<dbReference type="Pfam" id="PF13304">
    <property type="entry name" value="AAA_21"/>
    <property type="match status" value="1"/>
</dbReference>
<evidence type="ECO:0000256" key="5">
    <source>
        <dbReference type="ARBA" id="ARBA00023004"/>
    </source>
</evidence>
<proteinExistence type="predicted"/>
<keyword evidence="10" id="KW-1185">Reference proteome</keyword>
<evidence type="ECO:0000256" key="2">
    <source>
        <dbReference type="ARBA" id="ARBA00022448"/>
    </source>
</evidence>
<evidence type="ECO:0000256" key="1">
    <source>
        <dbReference type="ARBA" id="ARBA00004202"/>
    </source>
</evidence>
<keyword evidence="4" id="KW-0410">Iron transport</keyword>
<evidence type="ECO:0000313" key="10">
    <source>
        <dbReference type="Proteomes" id="UP001596091"/>
    </source>
</evidence>
<reference evidence="10" key="1">
    <citation type="journal article" date="2019" name="Int. J. Syst. Evol. Microbiol.">
        <title>The Global Catalogue of Microorganisms (GCM) 10K type strain sequencing project: providing services to taxonomists for standard genome sequencing and annotation.</title>
        <authorList>
            <consortium name="The Broad Institute Genomics Platform"/>
            <consortium name="The Broad Institute Genome Sequencing Center for Infectious Disease"/>
            <person name="Wu L."/>
            <person name="Ma J."/>
        </authorList>
    </citation>
    <scope>NUCLEOTIDE SEQUENCE [LARGE SCALE GENOMIC DNA]</scope>
    <source>
        <strain evidence="10">JCM 4087</strain>
    </source>
</reference>
<dbReference type="Gene3D" id="3.40.50.300">
    <property type="entry name" value="P-loop containing nucleotide triphosphate hydrolases"/>
    <property type="match status" value="2"/>
</dbReference>
<dbReference type="RefSeq" id="WP_263341018.1">
    <property type="nucleotide sequence ID" value="NZ_JAGSYH010000006.1"/>
</dbReference>
<sequence>MLKKISLLRDRVVDWNRYPFTVPAIRNLTEVNLHSRVCLFTGENGTGKSTLIEAIAAHYGFGREGGTRNFWNNSTSSNHVIDPLVTALRLSFDKRTGAGFFLRAESFFNTATWIDEDSESGGLGTPIVSYYGGKSLHTRSHGETFFTILDLKMRRNGLFLLDEPEAALSPQRQLAFLVLISDTIKRCSDAQFIISSHSPILLGFPEAQIISFDRGRVEEIPYEQTDPYRIVQRFVNDREQCIHELLADQEPQRELFDDL</sequence>
<comment type="caution">
    <text evidence="9">The sequence shown here is derived from an EMBL/GenBank/DDBJ whole genome shotgun (WGS) entry which is preliminary data.</text>
</comment>
<keyword evidence="2" id="KW-0813">Transport</keyword>
<evidence type="ECO:0000256" key="7">
    <source>
        <dbReference type="ARBA" id="ARBA00023136"/>
    </source>
</evidence>
<name>A0ABW1EJN3_9BACT</name>
<keyword evidence="5" id="KW-0408">Iron</keyword>
<keyword evidence="6" id="KW-0406">Ion transport</keyword>
<dbReference type="PANTHER" id="PTHR42771:SF2">
    <property type="entry name" value="IRON(3+)-HYDROXAMATE IMPORT ATP-BINDING PROTEIN FHUC"/>
    <property type="match status" value="1"/>
</dbReference>
<evidence type="ECO:0000256" key="3">
    <source>
        <dbReference type="ARBA" id="ARBA00022475"/>
    </source>
</evidence>
<evidence type="ECO:0000259" key="8">
    <source>
        <dbReference type="SMART" id="SM00382"/>
    </source>
</evidence>
<dbReference type="InterPro" id="IPR051535">
    <property type="entry name" value="Siderophore_ABC-ATPase"/>
</dbReference>
<feature type="domain" description="AAA+ ATPase" evidence="8">
    <location>
        <begin position="34"/>
        <end position="216"/>
    </location>
</feature>
<organism evidence="9 10">
    <name type="scientific">Acidicapsa dinghuensis</name>
    <dbReference type="NCBI Taxonomy" id="2218256"/>
    <lineage>
        <taxon>Bacteria</taxon>
        <taxon>Pseudomonadati</taxon>
        <taxon>Acidobacteriota</taxon>
        <taxon>Terriglobia</taxon>
        <taxon>Terriglobales</taxon>
        <taxon>Acidobacteriaceae</taxon>
        <taxon>Acidicapsa</taxon>
    </lineage>
</organism>